<feature type="region of interest" description="Disordered" evidence="8">
    <location>
        <begin position="1"/>
        <end position="50"/>
    </location>
</feature>
<dbReference type="InterPro" id="IPR011050">
    <property type="entry name" value="Pectin_lyase_fold/virulence"/>
</dbReference>
<organism evidence="9 10">
    <name type="scientific">Aspergillus puulaauensis</name>
    <dbReference type="NCBI Taxonomy" id="1220207"/>
    <lineage>
        <taxon>Eukaryota</taxon>
        <taxon>Fungi</taxon>
        <taxon>Dikarya</taxon>
        <taxon>Ascomycota</taxon>
        <taxon>Pezizomycotina</taxon>
        <taxon>Eurotiomycetes</taxon>
        <taxon>Eurotiomycetidae</taxon>
        <taxon>Eurotiales</taxon>
        <taxon>Aspergillaceae</taxon>
        <taxon>Aspergillus</taxon>
    </lineage>
</organism>
<dbReference type="Pfam" id="PF00295">
    <property type="entry name" value="Glyco_hydro_28"/>
    <property type="match status" value="1"/>
</dbReference>
<evidence type="ECO:0000256" key="2">
    <source>
        <dbReference type="ARBA" id="ARBA00022525"/>
    </source>
</evidence>
<keyword evidence="10" id="KW-1185">Reference proteome</keyword>
<evidence type="ECO:0000256" key="6">
    <source>
        <dbReference type="ARBA" id="ARBA00037707"/>
    </source>
</evidence>
<evidence type="ECO:0000256" key="3">
    <source>
        <dbReference type="ARBA" id="ARBA00022729"/>
    </source>
</evidence>
<dbReference type="GO" id="GO:0004650">
    <property type="term" value="F:polygalacturonase activity"/>
    <property type="evidence" value="ECO:0007669"/>
    <property type="project" value="InterPro"/>
</dbReference>
<dbReference type="GO" id="GO:0071555">
    <property type="term" value="P:cell wall organization"/>
    <property type="evidence" value="ECO:0007669"/>
    <property type="project" value="UniProtKB-KW"/>
</dbReference>
<dbReference type="GeneID" id="64978984"/>
<dbReference type="SUPFAM" id="SSF51126">
    <property type="entry name" value="Pectin lyase-like"/>
    <property type="match status" value="1"/>
</dbReference>
<dbReference type="InterPro" id="IPR050434">
    <property type="entry name" value="Glycosyl_hydrlase_28"/>
</dbReference>
<evidence type="ECO:0000256" key="4">
    <source>
        <dbReference type="ARBA" id="ARBA00023145"/>
    </source>
</evidence>
<dbReference type="Proteomes" id="UP000654913">
    <property type="component" value="Chromosome 7"/>
</dbReference>
<accession>A0A7R7XWH2</accession>
<gene>
    <name evidence="9" type="ORF">APUU_70557S</name>
</gene>
<keyword evidence="3" id="KW-0732">Signal</keyword>
<dbReference type="PANTHER" id="PTHR31884:SF13">
    <property type="entry name" value="ENDOPOLYGALACTURONASE B"/>
    <property type="match status" value="1"/>
</dbReference>
<reference evidence="9" key="2">
    <citation type="submission" date="2021-02" db="EMBL/GenBank/DDBJ databases">
        <title>Aspergillus puulaauensis MK2 genome sequence.</title>
        <authorList>
            <person name="Futagami T."/>
            <person name="Mori K."/>
            <person name="Kadooka C."/>
            <person name="Tanaka T."/>
        </authorList>
    </citation>
    <scope>NUCLEOTIDE SEQUENCE</scope>
    <source>
        <strain evidence="9">MK2</strain>
    </source>
</reference>
<sequence length="124" mass="13401">MDRTVITVRQSSGRKDQLRRRALVDGKGGTGGKKKPKLSKAQKLNKSSSTGLQIYNIPVHGFSIQADHLTQGAQYRYAHVSSTSPSKNDYCNGDYGLSIGSVGGRSNTVKDVTMSNTQVVNSQK</sequence>
<keyword evidence="2" id="KW-0964">Secreted</keyword>
<keyword evidence="7" id="KW-0326">Glycosidase</keyword>
<dbReference type="InterPro" id="IPR000743">
    <property type="entry name" value="Glyco_hydro_28"/>
</dbReference>
<dbReference type="RefSeq" id="XP_041561173.1">
    <property type="nucleotide sequence ID" value="XM_041695443.1"/>
</dbReference>
<reference evidence="9" key="1">
    <citation type="submission" date="2021-01" db="EMBL/GenBank/DDBJ databases">
        <authorList>
            <consortium name="Aspergillus puulaauensis MK2 genome sequencing consortium"/>
            <person name="Kazuki M."/>
            <person name="Futagami T."/>
        </authorList>
    </citation>
    <scope>NUCLEOTIDE SEQUENCE</scope>
    <source>
        <strain evidence="9">MK2</strain>
    </source>
</reference>
<dbReference type="EMBL" id="AP024449">
    <property type="protein sequence ID" value="BCS28987.1"/>
    <property type="molecule type" value="Genomic_DNA"/>
</dbReference>
<dbReference type="GO" id="GO:0045490">
    <property type="term" value="P:pectin catabolic process"/>
    <property type="evidence" value="ECO:0007669"/>
    <property type="project" value="TreeGrafter"/>
</dbReference>
<evidence type="ECO:0000256" key="7">
    <source>
        <dbReference type="RuleBase" id="RU361169"/>
    </source>
</evidence>
<dbReference type="PANTHER" id="PTHR31884">
    <property type="entry name" value="POLYGALACTURONASE"/>
    <property type="match status" value="1"/>
</dbReference>
<dbReference type="AlphaFoldDB" id="A0A7R7XWH2"/>
<proteinExistence type="inferred from homology"/>
<comment type="function">
    <text evidence="6">Involved in maceration and soft-rotting of plant tissue. Hydrolyzes the 1,4-alpha glycosidic bonds of de-esterified pectate in the smooth region of the plant cell wall.</text>
</comment>
<evidence type="ECO:0000256" key="8">
    <source>
        <dbReference type="SAM" id="MobiDB-lite"/>
    </source>
</evidence>
<evidence type="ECO:0000256" key="1">
    <source>
        <dbReference type="ARBA" id="ARBA00004613"/>
    </source>
</evidence>
<keyword evidence="4" id="KW-0865">Zymogen</keyword>
<keyword evidence="7" id="KW-0378">Hydrolase</keyword>
<name>A0A7R7XWH2_9EURO</name>
<evidence type="ECO:0000256" key="5">
    <source>
        <dbReference type="ARBA" id="ARBA00023316"/>
    </source>
</evidence>
<keyword evidence="5" id="KW-0961">Cell wall biogenesis/degradation</keyword>
<evidence type="ECO:0000313" key="9">
    <source>
        <dbReference type="EMBL" id="BCS28987.1"/>
    </source>
</evidence>
<comment type="similarity">
    <text evidence="7">Belongs to the glycosyl hydrolase 28 family.</text>
</comment>
<dbReference type="GO" id="GO:0005576">
    <property type="term" value="C:extracellular region"/>
    <property type="evidence" value="ECO:0007669"/>
    <property type="project" value="UniProtKB-SubCell"/>
</dbReference>
<comment type="subcellular location">
    <subcellularLocation>
        <location evidence="1">Secreted</location>
    </subcellularLocation>
</comment>
<protein>
    <submittedName>
        <fullName evidence="9">Uncharacterized protein</fullName>
    </submittedName>
</protein>
<dbReference type="KEGG" id="apuu:APUU_70557S"/>
<evidence type="ECO:0000313" key="10">
    <source>
        <dbReference type="Proteomes" id="UP000654913"/>
    </source>
</evidence>